<feature type="domain" description="Inhibitor I9" evidence="7">
    <location>
        <begin position="166"/>
        <end position="211"/>
    </location>
</feature>
<comment type="similarity">
    <text evidence="1 5">Belongs to the peptidase S8 family.</text>
</comment>
<dbReference type="Proteomes" id="UP000663827">
    <property type="component" value="Unassembled WGS sequence"/>
</dbReference>
<proteinExistence type="inferred from homology"/>
<keyword evidence="4 5" id="KW-0720">Serine protease</keyword>
<comment type="caution">
    <text evidence="8">The sequence shown here is derived from an EMBL/GenBank/DDBJ whole genome shotgun (WGS) entry which is preliminary data.</text>
</comment>
<dbReference type="Gene3D" id="3.30.70.80">
    <property type="entry name" value="Peptidase S8 propeptide/proteinase inhibitor I9"/>
    <property type="match status" value="1"/>
</dbReference>
<organism evidence="8 9">
    <name type="scientific">Rhizoctonia solani</name>
    <dbReference type="NCBI Taxonomy" id="456999"/>
    <lineage>
        <taxon>Eukaryota</taxon>
        <taxon>Fungi</taxon>
        <taxon>Dikarya</taxon>
        <taxon>Basidiomycota</taxon>
        <taxon>Agaricomycotina</taxon>
        <taxon>Agaricomycetes</taxon>
        <taxon>Cantharellales</taxon>
        <taxon>Ceratobasidiaceae</taxon>
        <taxon>Rhizoctonia</taxon>
    </lineage>
</organism>
<sequence length="488" mass="51231">MSTRQDFASFAAYTPPPDALPEAGASKFKRPWFPAHQSSNFVQGVAGPSSGSYQAGGVPTFGTSIGGGAGHVEDQMGVNEWETRFGWRADIEAAAAYLGGPITALLLLILETSNDFVRFHACSLLTALAATVPITKYAGPVKPNSYIIKLKDDVLKGSHITELLFQTDSKIVYDYEAAFHGYAVELVGRGLDFVRRSREVEYIVEDGIVGLDFEMLEDAGKMPPSVMPKDQVPISTRTDGAGVDIYSLDSGIQINHTCFGGRARWGKTFGGYADADNYGHGTHTAATAVGDTFGLATSANVIAVKVLGDNGLGPWSDVIAGIDYVLTQSSESGRPSIATLSLSGLAYPPIDAAVSNAIAKGIHFTVAAGNLGIDAIRLSPAHVKEANTIGAVDWNYARAGFSNFGPSVDGWALGVDVTSAWIGPTGYETKVLSGTSMATPLVAGVLAVAIGDYGNKLPAELSKDLKDHARPVVTGVPNGTTNLLVAQW</sequence>
<dbReference type="InterPro" id="IPR010259">
    <property type="entry name" value="S8pro/Inhibitor_I9"/>
</dbReference>
<dbReference type="InterPro" id="IPR037045">
    <property type="entry name" value="S8pro/Inhibitor_I9_sf"/>
</dbReference>
<feature type="active site" description="Charge relay system" evidence="5">
    <location>
        <position position="249"/>
    </location>
</feature>
<protein>
    <recommendedName>
        <fullName evidence="10">Peptidase S8/S53 domain-containing protein</fullName>
    </recommendedName>
</protein>
<feature type="active site" description="Charge relay system" evidence="5">
    <location>
        <position position="280"/>
    </location>
</feature>
<dbReference type="PANTHER" id="PTHR43806:SF11">
    <property type="entry name" value="CEREVISIN-RELATED"/>
    <property type="match status" value="1"/>
</dbReference>
<dbReference type="GO" id="GO:0004252">
    <property type="term" value="F:serine-type endopeptidase activity"/>
    <property type="evidence" value="ECO:0007669"/>
    <property type="project" value="UniProtKB-UniRule"/>
</dbReference>
<dbReference type="AlphaFoldDB" id="A0A8H3I3R0"/>
<dbReference type="InterPro" id="IPR050131">
    <property type="entry name" value="Peptidase_S8_subtilisin-like"/>
</dbReference>
<keyword evidence="3 5" id="KW-0378">Hydrolase</keyword>
<dbReference type="SUPFAM" id="SSF52743">
    <property type="entry name" value="Subtilisin-like"/>
    <property type="match status" value="1"/>
</dbReference>
<evidence type="ECO:0000313" key="9">
    <source>
        <dbReference type="Proteomes" id="UP000663827"/>
    </source>
</evidence>
<evidence type="ECO:0000259" key="6">
    <source>
        <dbReference type="Pfam" id="PF00082"/>
    </source>
</evidence>
<keyword evidence="2 5" id="KW-0645">Protease</keyword>
<feature type="active site" description="Charge relay system" evidence="5">
    <location>
        <position position="436"/>
    </location>
</feature>
<dbReference type="SUPFAM" id="SSF54897">
    <property type="entry name" value="Protease propeptides/inhibitors"/>
    <property type="match status" value="1"/>
</dbReference>
<dbReference type="InterPro" id="IPR023828">
    <property type="entry name" value="Peptidase_S8_Ser-AS"/>
</dbReference>
<dbReference type="CDD" id="cd04077">
    <property type="entry name" value="Peptidases_S8_PCSK9_ProteinaseK_like"/>
    <property type="match status" value="1"/>
</dbReference>
<dbReference type="Gene3D" id="3.40.50.200">
    <property type="entry name" value="Peptidase S8/S53 domain"/>
    <property type="match status" value="1"/>
</dbReference>
<gene>
    <name evidence="8" type="ORF">RDB_LOCUS182899</name>
</gene>
<dbReference type="GO" id="GO:0005615">
    <property type="term" value="C:extracellular space"/>
    <property type="evidence" value="ECO:0007669"/>
    <property type="project" value="TreeGrafter"/>
</dbReference>
<evidence type="ECO:0000313" key="8">
    <source>
        <dbReference type="EMBL" id="CAE7229635.1"/>
    </source>
</evidence>
<dbReference type="EMBL" id="CAJNJQ010006492">
    <property type="protein sequence ID" value="CAE7229635.1"/>
    <property type="molecule type" value="Genomic_DNA"/>
</dbReference>
<dbReference type="GO" id="GO:0006508">
    <property type="term" value="P:proteolysis"/>
    <property type="evidence" value="ECO:0007669"/>
    <property type="project" value="UniProtKB-KW"/>
</dbReference>
<evidence type="ECO:0000256" key="5">
    <source>
        <dbReference type="PROSITE-ProRule" id="PRU01240"/>
    </source>
</evidence>
<dbReference type="PANTHER" id="PTHR43806">
    <property type="entry name" value="PEPTIDASE S8"/>
    <property type="match status" value="1"/>
</dbReference>
<feature type="domain" description="Peptidase S8/S53" evidence="6">
    <location>
        <begin position="240"/>
        <end position="469"/>
    </location>
</feature>
<dbReference type="PROSITE" id="PS00138">
    <property type="entry name" value="SUBTILASE_SER"/>
    <property type="match status" value="1"/>
</dbReference>
<name>A0A8H3I3R0_9AGAM</name>
<dbReference type="InterPro" id="IPR036852">
    <property type="entry name" value="Peptidase_S8/S53_dom_sf"/>
</dbReference>
<dbReference type="InterPro" id="IPR034193">
    <property type="entry name" value="PCSK9_ProteinaseK-like"/>
</dbReference>
<evidence type="ECO:0000256" key="1">
    <source>
        <dbReference type="ARBA" id="ARBA00011073"/>
    </source>
</evidence>
<dbReference type="Pfam" id="PF00082">
    <property type="entry name" value="Peptidase_S8"/>
    <property type="match status" value="1"/>
</dbReference>
<evidence type="ECO:0000256" key="4">
    <source>
        <dbReference type="ARBA" id="ARBA00022825"/>
    </source>
</evidence>
<accession>A0A8H3I3R0</accession>
<dbReference type="PRINTS" id="PR00723">
    <property type="entry name" value="SUBTILISIN"/>
</dbReference>
<reference evidence="8" key="1">
    <citation type="submission" date="2021-01" db="EMBL/GenBank/DDBJ databases">
        <authorList>
            <person name="Kaushik A."/>
        </authorList>
    </citation>
    <scope>NUCLEOTIDE SEQUENCE</scope>
    <source>
        <strain evidence="8">AG5</strain>
    </source>
</reference>
<evidence type="ECO:0008006" key="10">
    <source>
        <dbReference type="Google" id="ProtNLM"/>
    </source>
</evidence>
<dbReference type="PROSITE" id="PS51892">
    <property type="entry name" value="SUBTILASE"/>
    <property type="match status" value="1"/>
</dbReference>
<dbReference type="InterPro" id="IPR015500">
    <property type="entry name" value="Peptidase_S8_subtilisin-rel"/>
</dbReference>
<evidence type="ECO:0000259" key="7">
    <source>
        <dbReference type="Pfam" id="PF05922"/>
    </source>
</evidence>
<dbReference type="InterPro" id="IPR000209">
    <property type="entry name" value="Peptidase_S8/S53_dom"/>
</dbReference>
<evidence type="ECO:0000256" key="3">
    <source>
        <dbReference type="ARBA" id="ARBA00022801"/>
    </source>
</evidence>
<evidence type="ECO:0000256" key="2">
    <source>
        <dbReference type="ARBA" id="ARBA00022670"/>
    </source>
</evidence>
<dbReference type="Pfam" id="PF05922">
    <property type="entry name" value="Inhibitor_I9"/>
    <property type="match status" value="1"/>
</dbReference>